<dbReference type="InterPro" id="IPR021331">
    <property type="entry name" value="Hva1_TUDOR"/>
</dbReference>
<dbReference type="AlphaFoldDB" id="A0AA38HBX3"/>
<evidence type="ECO:0000256" key="1">
    <source>
        <dbReference type="SAM" id="MobiDB-lite"/>
    </source>
</evidence>
<evidence type="ECO:0000259" key="2">
    <source>
        <dbReference type="Pfam" id="PF11160"/>
    </source>
</evidence>
<feature type="region of interest" description="Disordered" evidence="1">
    <location>
        <begin position="1"/>
        <end position="24"/>
    </location>
</feature>
<dbReference type="RefSeq" id="XP_052947074.1">
    <property type="nucleotide sequence ID" value="XM_053092326.1"/>
</dbReference>
<keyword evidence="4" id="KW-1185">Reference proteome</keyword>
<gene>
    <name evidence="3" type="ORF">MKK02DRAFT_43221</name>
</gene>
<evidence type="ECO:0000313" key="4">
    <source>
        <dbReference type="Proteomes" id="UP001164286"/>
    </source>
</evidence>
<name>A0AA38HBX3_9TREE</name>
<dbReference type="GeneID" id="77731531"/>
<dbReference type="EMBL" id="JAKWFO010000004">
    <property type="protein sequence ID" value="KAI9637297.1"/>
    <property type="molecule type" value="Genomic_DNA"/>
</dbReference>
<feature type="domain" description="Hypervirulence associated protein TUDOR" evidence="2">
    <location>
        <begin position="8"/>
        <end position="69"/>
    </location>
</feature>
<protein>
    <recommendedName>
        <fullName evidence="2">Hypervirulence associated protein TUDOR domain-containing protein</fullName>
    </recommendedName>
</protein>
<accession>A0AA38HBX3</accession>
<feature type="compositionally biased region" description="Basic and acidic residues" evidence="1">
    <location>
        <begin position="1"/>
        <end position="10"/>
    </location>
</feature>
<comment type="caution">
    <text evidence="3">The sequence shown here is derived from an EMBL/GenBank/DDBJ whole genome shotgun (WGS) entry which is preliminary data.</text>
</comment>
<dbReference type="Proteomes" id="UP001164286">
    <property type="component" value="Unassembled WGS sequence"/>
</dbReference>
<organism evidence="3 4">
    <name type="scientific">Dioszegia hungarica</name>
    <dbReference type="NCBI Taxonomy" id="4972"/>
    <lineage>
        <taxon>Eukaryota</taxon>
        <taxon>Fungi</taxon>
        <taxon>Dikarya</taxon>
        <taxon>Basidiomycota</taxon>
        <taxon>Agaricomycotina</taxon>
        <taxon>Tremellomycetes</taxon>
        <taxon>Tremellales</taxon>
        <taxon>Bulleribasidiaceae</taxon>
        <taxon>Dioszegia</taxon>
    </lineage>
</organism>
<sequence>MADELKKGDEVSWNWGSGQPSGKVAEVVPGEATVTSKKGNEIKKKGTEEDPAVVIERSGNNVVKRAHELNEVESDE</sequence>
<reference evidence="3" key="1">
    <citation type="journal article" date="2022" name="G3 (Bethesda)">
        <title>High quality genome of the basidiomycete yeast Dioszegia hungarica PDD-24b-2 isolated from cloud water.</title>
        <authorList>
            <person name="Jarrige D."/>
            <person name="Haridas S."/>
            <person name="Bleykasten-Grosshans C."/>
            <person name="Joly M."/>
            <person name="Nadalig T."/>
            <person name="Sancelme M."/>
            <person name="Vuilleumier S."/>
            <person name="Grigoriev I.V."/>
            <person name="Amato P."/>
            <person name="Bringel F."/>
        </authorList>
    </citation>
    <scope>NUCLEOTIDE SEQUENCE</scope>
    <source>
        <strain evidence="3">PDD-24b-2</strain>
    </source>
</reference>
<evidence type="ECO:0000313" key="3">
    <source>
        <dbReference type="EMBL" id="KAI9637297.1"/>
    </source>
</evidence>
<dbReference type="Pfam" id="PF11160">
    <property type="entry name" value="Hva1_TUDOR"/>
    <property type="match status" value="1"/>
</dbReference>
<proteinExistence type="predicted"/>